<dbReference type="AlphaFoldDB" id="B2T6U0"/>
<gene>
    <name evidence="1" type="ordered locus">Bphyt_3724</name>
</gene>
<dbReference type="KEGG" id="bpy:Bphyt_3724"/>
<dbReference type="EMBL" id="CP001052">
    <property type="protein sequence ID" value="ACD18112.1"/>
    <property type="molecule type" value="Genomic_DNA"/>
</dbReference>
<dbReference type="STRING" id="398527.Bphyt_3724"/>
<evidence type="ECO:0000313" key="1">
    <source>
        <dbReference type="EMBL" id="ACD18112.1"/>
    </source>
</evidence>
<sequence length="71" mass="8083">MDREEQLSLCFDSADDIRSAAAPARPETAARGPARQAVVIHLDKFKQRQDSKPDPVKARLLQKLTRKVMYF</sequence>
<dbReference type="Proteomes" id="UP000001739">
    <property type="component" value="Chromosome 1"/>
</dbReference>
<reference evidence="1 2" key="1">
    <citation type="journal article" date="2011" name="J. Bacteriol.">
        <title>Complete genome sequence of the plant growth-promoting endophyte Burkholderia phytofirmans strain PsJN.</title>
        <authorList>
            <person name="Weilharter A."/>
            <person name="Mitter B."/>
            <person name="Shin M.V."/>
            <person name="Chain P.S."/>
            <person name="Nowak J."/>
            <person name="Sessitsch A."/>
        </authorList>
    </citation>
    <scope>NUCLEOTIDE SEQUENCE [LARGE SCALE GENOMIC DNA]</scope>
    <source>
        <strain evidence="2">DSM 17436 / LMG 22146 / PsJN</strain>
    </source>
</reference>
<evidence type="ECO:0000313" key="2">
    <source>
        <dbReference type="Proteomes" id="UP000001739"/>
    </source>
</evidence>
<organism evidence="1 2">
    <name type="scientific">Paraburkholderia phytofirmans (strain DSM 17436 / LMG 22146 / PsJN)</name>
    <name type="common">Burkholderia phytofirmans</name>
    <dbReference type="NCBI Taxonomy" id="398527"/>
    <lineage>
        <taxon>Bacteria</taxon>
        <taxon>Pseudomonadati</taxon>
        <taxon>Pseudomonadota</taxon>
        <taxon>Betaproteobacteria</taxon>
        <taxon>Burkholderiales</taxon>
        <taxon>Burkholderiaceae</taxon>
        <taxon>Paraburkholderia</taxon>
    </lineage>
</organism>
<name>B2T6U0_PARPJ</name>
<proteinExistence type="predicted"/>
<dbReference type="HOGENOM" id="CLU_2732277_0_0_4"/>
<accession>B2T6U0</accession>
<protein>
    <submittedName>
        <fullName evidence="1">Uncharacterized protein</fullName>
    </submittedName>
</protein>